<proteinExistence type="predicted"/>
<dbReference type="AlphaFoldDB" id="A0A9X3TPR0"/>
<keyword evidence="2" id="KW-1185">Reference proteome</keyword>
<protein>
    <submittedName>
        <fullName evidence="1">Uncharacterized protein</fullName>
    </submittedName>
</protein>
<sequence length="164" mass="18591">MIRNLPVFLLLISCLVVMTGCSGKLVSPSSESRPESVLPHENLTAVSILMYREGSEKAQPELISTISEESKRNQLVDGVNKGTKTNLVGTVNSLSVWIVEYGTNEVVTQRKYLMYAKTKEGDHYIKLFEMRPDFDLDSYKQKDAERLIALLGKTDWYKVEQPPY</sequence>
<evidence type="ECO:0000313" key="2">
    <source>
        <dbReference type="Proteomes" id="UP001151071"/>
    </source>
</evidence>
<dbReference type="EMBL" id="JAPYYP010000004">
    <property type="protein sequence ID" value="MDA5107753.1"/>
    <property type="molecule type" value="Genomic_DNA"/>
</dbReference>
<reference evidence="1" key="1">
    <citation type="submission" date="2022-12" db="EMBL/GenBank/DDBJ databases">
        <title>Draft genome sequence of the thermophilic strain Brevibacillus thermoruber HT42, isolated from Los Humeros, Puebla, Mexico, with biotechnological potential.</title>
        <authorList>
            <person name="Lara Sanchez J."/>
            <person name="Solis Palacios R."/>
            <person name="Bustos Baena A.S."/>
            <person name="Ruz Baez A.E."/>
            <person name="Espinosa Luna G."/>
            <person name="Oliart Ros R.M."/>
        </authorList>
    </citation>
    <scope>NUCLEOTIDE SEQUENCE</scope>
    <source>
        <strain evidence="1">HT42</strain>
    </source>
</reference>
<organism evidence="1 2">
    <name type="scientific">Brevibacillus thermoruber</name>
    <dbReference type="NCBI Taxonomy" id="33942"/>
    <lineage>
        <taxon>Bacteria</taxon>
        <taxon>Bacillati</taxon>
        <taxon>Bacillota</taxon>
        <taxon>Bacilli</taxon>
        <taxon>Bacillales</taxon>
        <taxon>Paenibacillaceae</taxon>
        <taxon>Brevibacillus</taxon>
    </lineage>
</organism>
<dbReference type="PROSITE" id="PS51257">
    <property type="entry name" value="PROKAR_LIPOPROTEIN"/>
    <property type="match status" value="1"/>
</dbReference>
<dbReference type="Proteomes" id="UP001151071">
    <property type="component" value="Unassembled WGS sequence"/>
</dbReference>
<name>A0A9X3TPR0_9BACL</name>
<comment type="caution">
    <text evidence="1">The sequence shown here is derived from an EMBL/GenBank/DDBJ whole genome shotgun (WGS) entry which is preliminary data.</text>
</comment>
<evidence type="ECO:0000313" key="1">
    <source>
        <dbReference type="EMBL" id="MDA5107753.1"/>
    </source>
</evidence>
<dbReference type="RefSeq" id="WP_271139617.1">
    <property type="nucleotide sequence ID" value="NZ_JAPYYP010000004.1"/>
</dbReference>
<accession>A0A9X3TPR0</accession>
<gene>
    <name evidence="1" type="ORF">O3V59_05230</name>
</gene>